<evidence type="ECO:0000313" key="1">
    <source>
        <dbReference type="EMBL" id="CEM51948.1"/>
    </source>
</evidence>
<dbReference type="AlphaFoldDB" id="A0A0G4I4Z2"/>
<dbReference type="EMBL" id="CDMZ01005099">
    <property type="protein sequence ID" value="CEM51948.1"/>
    <property type="molecule type" value="Genomic_DNA"/>
</dbReference>
<reference evidence="1" key="1">
    <citation type="submission" date="2014-11" db="EMBL/GenBank/DDBJ databases">
        <authorList>
            <person name="Otto D Thomas"/>
            <person name="Naeem Raeece"/>
        </authorList>
    </citation>
    <scope>NUCLEOTIDE SEQUENCE</scope>
</reference>
<accession>A0A0G4I4Z2</accession>
<gene>
    <name evidence="1" type="ORF">Cvel_35857</name>
</gene>
<proteinExistence type="predicted"/>
<name>A0A0G4I4Z2_9ALVE</name>
<dbReference type="VEuPathDB" id="CryptoDB:Cvel_35857"/>
<organism evidence="1">
    <name type="scientific">Chromera velia CCMP2878</name>
    <dbReference type="NCBI Taxonomy" id="1169474"/>
    <lineage>
        <taxon>Eukaryota</taxon>
        <taxon>Sar</taxon>
        <taxon>Alveolata</taxon>
        <taxon>Colpodellida</taxon>
        <taxon>Chromeraceae</taxon>
        <taxon>Chromera</taxon>
    </lineage>
</organism>
<protein>
    <submittedName>
        <fullName evidence="1">Uncharacterized protein</fullName>
    </submittedName>
</protein>
<sequence>MAGKGHPEIPEKIKIAVHFEETSSRYEIRLNAETESFRGSDRKVLVKPIAEGILMHNWATWFRAAKTRVPFIRTSTTDFEKYVLFLGLPEDDRRICMIGTPMFAVIRERDKR</sequence>